<feature type="transmembrane region" description="Helical" evidence="2">
    <location>
        <begin position="70"/>
        <end position="93"/>
    </location>
</feature>
<name>A0A8J3ZS29_9ACTN</name>
<keyword evidence="5" id="KW-1185">Reference proteome</keyword>
<keyword evidence="2" id="KW-0812">Transmembrane</keyword>
<dbReference type="EMBL" id="BOPH01000018">
    <property type="protein sequence ID" value="GIJ66485.1"/>
    <property type="molecule type" value="Genomic_DNA"/>
</dbReference>
<gene>
    <name evidence="4" type="ORF">Voc01_014020</name>
</gene>
<dbReference type="Proteomes" id="UP000635606">
    <property type="component" value="Unassembled WGS sequence"/>
</dbReference>
<evidence type="ECO:0000256" key="2">
    <source>
        <dbReference type="SAM" id="Phobius"/>
    </source>
</evidence>
<evidence type="ECO:0000313" key="5">
    <source>
        <dbReference type="Proteomes" id="UP000635606"/>
    </source>
</evidence>
<evidence type="ECO:0000259" key="3">
    <source>
        <dbReference type="Pfam" id="PF07811"/>
    </source>
</evidence>
<protein>
    <recommendedName>
        <fullName evidence="3">TadE-like domain-containing protein</fullName>
    </recommendedName>
</protein>
<dbReference type="NCBIfam" id="NF041390">
    <property type="entry name" value="TadE_Rv3655c"/>
    <property type="match status" value="1"/>
</dbReference>
<dbReference type="AlphaFoldDB" id="A0A8J3ZS29"/>
<accession>A0A8J3ZS29</accession>
<evidence type="ECO:0000313" key="4">
    <source>
        <dbReference type="EMBL" id="GIJ66485.1"/>
    </source>
</evidence>
<feature type="compositionally biased region" description="Low complexity" evidence="1">
    <location>
        <begin position="1"/>
        <end position="27"/>
    </location>
</feature>
<feature type="domain" description="TadE-like" evidence="3">
    <location>
        <begin position="64"/>
        <end position="105"/>
    </location>
</feature>
<keyword evidence="2" id="KW-1133">Transmembrane helix</keyword>
<organism evidence="4 5">
    <name type="scientific">Virgisporangium ochraceum</name>
    <dbReference type="NCBI Taxonomy" id="65505"/>
    <lineage>
        <taxon>Bacteria</taxon>
        <taxon>Bacillati</taxon>
        <taxon>Actinomycetota</taxon>
        <taxon>Actinomycetes</taxon>
        <taxon>Micromonosporales</taxon>
        <taxon>Micromonosporaceae</taxon>
        <taxon>Virgisporangium</taxon>
    </lineage>
</organism>
<proteinExistence type="predicted"/>
<dbReference type="InterPro" id="IPR049790">
    <property type="entry name" value="Rv3655c/TadE"/>
</dbReference>
<dbReference type="InterPro" id="IPR012495">
    <property type="entry name" value="TadE-like_dom"/>
</dbReference>
<feature type="region of interest" description="Disordered" evidence="1">
    <location>
        <begin position="1"/>
        <end position="66"/>
    </location>
</feature>
<dbReference type="Pfam" id="PF07811">
    <property type="entry name" value="TadE"/>
    <property type="match status" value="1"/>
</dbReference>
<sequence>MTGASPAAGFDGAAPAGPAGGHRTAAGCVAAVLVGPTDGRPGDWRRPPGQRPGDRRPPRRRDRGSTTAELAVALPALVMLLALGVLAVTAVGAQLQCVSAARDGALGAARGDGGEAAARRVAPPGASVTVTVDGEQARATVSARVRPFGGLLPAITVEATSVAAVEPAAP</sequence>
<dbReference type="RefSeq" id="WP_239160008.1">
    <property type="nucleotide sequence ID" value="NZ_BOPH01000018.1"/>
</dbReference>
<evidence type="ECO:0000256" key="1">
    <source>
        <dbReference type="SAM" id="MobiDB-lite"/>
    </source>
</evidence>
<feature type="compositionally biased region" description="Basic and acidic residues" evidence="1">
    <location>
        <begin position="40"/>
        <end position="56"/>
    </location>
</feature>
<comment type="caution">
    <text evidence="4">The sequence shown here is derived from an EMBL/GenBank/DDBJ whole genome shotgun (WGS) entry which is preliminary data.</text>
</comment>
<reference evidence="4" key="1">
    <citation type="submission" date="2021-01" db="EMBL/GenBank/DDBJ databases">
        <title>Whole genome shotgun sequence of Virgisporangium ochraceum NBRC 16418.</title>
        <authorList>
            <person name="Komaki H."/>
            <person name="Tamura T."/>
        </authorList>
    </citation>
    <scope>NUCLEOTIDE SEQUENCE</scope>
    <source>
        <strain evidence="4">NBRC 16418</strain>
    </source>
</reference>
<keyword evidence="2" id="KW-0472">Membrane</keyword>